<dbReference type="SUPFAM" id="SSF54060">
    <property type="entry name" value="His-Me finger endonucleases"/>
    <property type="match status" value="1"/>
</dbReference>
<dbReference type="Proteomes" id="UP000260823">
    <property type="component" value="Unassembled WGS sequence"/>
</dbReference>
<protein>
    <submittedName>
        <fullName evidence="6">DNA/RNA non-specific endonuclease</fullName>
    </submittedName>
</protein>
<keyword evidence="7" id="KW-1185">Reference proteome</keyword>
<feature type="chain" id="PRO_5017751732" evidence="3">
    <location>
        <begin position="22"/>
        <end position="481"/>
    </location>
</feature>
<dbReference type="InterPro" id="IPR044925">
    <property type="entry name" value="His-Me_finger_sf"/>
</dbReference>
<dbReference type="PROSITE" id="PS51257">
    <property type="entry name" value="PROKAR_LIPOPROTEIN"/>
    <property type="match status" value="1"/>
</dbReference>
<evidence type="ECO:0000256" key="1">
    <source>
        <dbReference type="PIRSR" id="PIRSR640255-1"/>
    </source>
</evidence>
<dbReference type="CDD" id="cd00091">
    <property type="entry name" value="NUC"/>
    <property type="match status" value="1"/>
</dbReference>
<feature type="active site" description="Proton acceptor" evidence="1">
    <location>
        <position position="320"/>
    </location>
</feature>
<dbReference type="InterPro" id="IPR040255">
    <property type="entry name" value="Non-specific_endonuclease"/>
</dbReference>
<evidence type="ECO:0000256" key="3">
    <source>
        <dbReference type="SAM" id="SignalP"/>
    </source>
</evidence>
<dbReference type="Pfam" id="PF01223">
    <property type="entry name" value="Endonuclease_NS"/>
    <property type="match status" value="1"/>
</dbReference>
<dbReference type="SMART" id="SM00892">
    <property type="entry name" value="Endonuclease_NS"/>
    <property type="match status" value="1"/>
</dbReference>
<reference evidence="6 7" key="1">
    <citation type="submission" date="2018-08" db="EMBL/GenBank/DDBJ databases">
        <title>Mucilaginibacter terrae sp. nov., isolated from manganese diggings.</title>
        <authorList>
            <person name="Huang Y."/>
            <person name="Zhou Z."/>
        </authorList>
    </citation>
    <scope>NUCLEOTIDE SEQUENCE [LARGE SCALE GENOMIC DNA]</scope>
    <source>
        <strain evidence="6 7">ZH6</strain>
    </source>
</reference>
<dbReference type="SMART" id="SM00477">
    <property type="entry name" value="NUC"/>
    <property type="match status" value="1"/>
</dbReference>
<dbReference type="InterPro" id="IPR001604">
    <property type="entry name" value="Endo_G_ENPP1-like_dom"/>
</dbReference>
<dbReference type="OrthoDB" id="9811262at2"/>
<feature type="domain" description="ENPP1-3/EXOG-like endonuclease/phosphodiesterase" evidence="4">
    <location>
        <begin position="255"/>
        <end position="469"/>
    </location>
</feature>
<keyword evidence="6" id="KW-0378">Hydrolase</keyword>
<gene>
    <name evidence="6" type="ORF">DYU05_11300</name>
</gene>
<keyword evidence="2" id="KW-0479">Metal-binding</keyword>
<evidence type="ECO:0000313" key="7">
    <source>
        <dbReference type="Proteomes" id="UP000260823"/>
    </source>
</evidence>
<dbReference type="EMBL" id="QWDE01000002">
    <property type="protein sequence ID" value="RFZ82752.1"/>
    <property type="molecule type" value="Genomic_DNA"/>
</dbReference>
<dbReference type="Gene3D" id="3.40.570.10">
    <property type="entry name" value="Extracellular Endonuclease, subunit A"/>
    <property type="match status" value="1"/>
</dbReference>
<accession>A0A3E2NP44</accession>
<evidence type="ECO:0000256" key="2">
    <source>
        <dbReference type="PIRSR" id="PIRSR640255-2"/>
    </source>
</evidence>
<dbReference type="PANTHER" id="PTHR13966:SF5">
    <property type="entry name" value="ENDONUCLEASE G, MITOCHONDRIAL"/>
    <property type="match status" value="1"/>
</dbReference>
<feature type="signal peptide" evidence="3">
    <location>
        <begin position="1"/>
        <end position="21"/>
    </location>
</feature>
<comment type="caution">
    <text evidence="6">The sequence shown here is derived from an EMBL/GenBank/DDBJ whole genome shotgun (WGS) entry which is preliminary data.</text>
</comment>
<name>A0A3E2NP44_9SPHI</name>
<dbReference type="PANTHER" id="PTHR13966">
    <property type="entry name" value="ENDONUCLEASE RELATED"/>
    <property type="match status" value="1"/>
</dbReference>
<evidence type="ECO:0000259" key="5">
    <source>
        <dbReference type="SMART" id="SM00892"/>
    </source>
</evidence>
<evidence type="ECO:0000259" key="4">
    <source>
        <dbReference type="SMART" id="SM00477"/>
    </source>
</evidence>
<proteinExistence type="predicted"/>
<dbReference type="RefSeq" id="WP_117383155.1">
    <property type="nucleotide sequence ID" value="NZ_QWDE01000002.1"/>
</dbReference>
<feature type="domain" description="DNA/RNA non-specific endonuclease/pyrophosphatase/phosphodiesterase" evidence="5">
    <location>
        <begin position="254"/>
        <end position="469"/>
    </location>
</feature>
<dbReference type="AlphaFoldDB" id="A0A3E2NP44"/>
<evidence type="ECO:0000313" key="6">
    <source>
        <dbReference type="EMBL" id="RFZ82752.1"/>
    </source>
</evidence>
<keyword evidence="6" id="KW-0255">Endonuclease</keyword>
<keyword evidence="3" id="KW-0732">Signal</keyword>
<dbReference type="InterPro" id="IPR020821">
    <property type="entry name" value="ENPP1-3/EXOG-like_nuc-like"/>
</dbReference>
<feature type="binding site" evidence="2">
    <location>
        <position position="351"/>
    </location>
    <ligand>
        <name>Mg(2+)</name>
        <dbReference type="ChEBI" id="CHEBI:18420"/>
        <note>catalytic</note>
    </ligand>
</feature>
<dbReference type="InterPro" id="IPR044929">
    <property type="entry name" value="DNA/RNA_non-sp_Endonuclease_sf"/>
</dbReference>
<keyword evidence="6" id="KW-0540">Nuclease</keyword>
<dbReference type="GO" id="GO:0004519">
    <property type="term" value="F:endonuclease activity"/>
    <property type="evidence" value="ECO:0007669"/>
    <property type="project" value="UniProtKB-KW"/>
</dbReference>
<dbReference type="GO" id="GO:0046872">
    <property type="term" value="F:metal ion binding"/>
    <property type="evidence" value="ECO:0007669"/>
    <property type="project" value="UniProtKB-KW"/>
</dbReference>
<organism evidence="6 7">
    <name type="scientific">Mucilaginibacter terrenus</name>
    <dbReference type="NCBI Taxonomy" id="2482727"/>
    <lineage>
        <taxon>Bacteria</taxon>
        <taxon>Pseudomonadati</taxon>
        <taxon>Bacteroidota</taxon>
        <taxon>Sphingobacteriia</taxon>
        <taxon>Sphingobacteriales</taxon>
        <taxon>Sphingobacteriaceae</taxon>
        <taxon>Mucilaginibacter</taxon>
    </lineage>
</organism>
<dbReference type="GO" id="GO:0016787">
    <property type="term" value="F:hydrolase activity"/>
    <property type="evidence" value="ECO:0007669"/>
    <property type="project" value="InterPro"/>
</dbReference>
<dbReference type="GO" id="GO:0003676">
    <property type="term" value="F:nucleic acid binding"/>
    <property type="evidence" value="ECO:0007669"/>
    <property type="project" value="InterPro"/>
</dbReference>
<sequence length="481" mass="51882">MKNRKLLIYLSCAVLFITGCAKDYRGGIDIDPSPPVVPVVPKPYTIVEGFETGTKGGYLIADVQLNTGLWSFDDALIGNLAADLKSGAKTVRLRAGELTMKFDISGVTQISFKHGKYGNDAPSAWQLLMSVDSGKTFTQLGNDFNETNTTLVSDSFKVETTKKVRFQFKKVGTATTRINIDDITFKGTGDAGIVVGVPDTQGPDTTASTNNSAPRGVTVGVDAPPTNGDNSDLLMGNPSQAQPAIVMMDNYLIDMGYYTESYNSTKAEPNWVSWHLDATNITNVSSRLNNFAAFNGLPAGWSAVQSGSYNYNTYGFDRGHNCPSADRTSSANANSATFLMTNMIPQAPQNNQQTWNNLEGYLREQVVAGNEVYIIMGSYGTGGSGLHGAFNTIISGDVKVNVPSNVWKIAVIVPAGDNDVSRIAANTRVIAVNTPNVNTINTDWKQYRVTVRDIEKATGYNLLSSLPQGIQDVVETKKDNL</sequence>